<comment type="subcellular location">
    <subcellularLocation>
        <location evidence="1">Cell inner membrane</location>
        <topology evidence="1">Single-pass type II membrane protein</topology>
        <orientation evidence="1">Periplasmic side</orientation>
    </subcellularLocation>
</comment>
<evidence type="ECO:0000256" key="2">
    <source>
        <dbReference type="ARBA" id="ARBA00022475"/>
    </source>
</evidence>
<evidence type="ECO:0000256" key="5">
    <source>
        <dbReference type="ARBA" id="ARBA00022989"/>
    </source>
</evidence>
<evidence type="ECO:0000256" key="4">
    <source>
        <dbReference type="ARBA" id="ARBA00022692"/>
    </source>
</evidence>
<reference evidence="14" key="1">
    <citation type="submission" date="2018-04" db="EMBL/GenBank/DDBJ databases">
        <authorList>
            <person name="Go L.Y."/>
            <person name="Mitchell J.A."/>
        </authorList>
    </citation>
    <scope>NUCLEOTIDE SEQUENCE</scope>
    <source>
        <strain evidence="14">ARTV</strain>
    </source>
</reference>
<sequence length="623" mass="69664">MMDNLRTVANSPVLKIVFVIIILSFVLTGVGGYLIGGSSNHAAKVNGTAISQVQLQQAFQQEKQALQERLGDQFAEIASSEQGIQMLRRQALERLIGVTLLNQYSNQLGLTASDEQIKQDIYNMPIFQTDGHFDSEKYRAILSQHNVHADDLAQEIRQNLINRQLSKMYVTDEFVLPEEIKSYAELLLQQREVKTATILLANYQSKQTVTDKELQDYYNAHQNSFISPEQVQVSYIKLDAASQRENVAVKDEELKNYYEQNIANFTQPAQKHYSMIQLATEKEADYVAKELAGGAAFKQLVTEKSTDKFSAANHGALGWMEATSTPSEIIAANLFKKGQVSGVIKSASNYIIFRLDDIKPEVIKPFQSVKTEIADSLKNEKAINAFYSLQQTASRAAMDDNESLAAAEKVTGIKAVTTDWFSRNNLPEEIRFDKVADSIFNGNLLDKNGPTGINSDVINVDGDRAFVIRVEKYKPEVTQPFDEVKKSVAELVKLDKATKEMEAEGNKLLTALKQGTGEAALAKQGITFGEAKIIKRFDQNDSLAEQIFQMPIPKENTPTYLSGKDSKNNLVIIQLVKVTQGQPTEDELKVFSQRYKMILGDVMMESLMLNLRDKAKVDLGRIE</sequence>
<comment type="similarity">
    <text evidence="8">Belongs to the PpiD chaperone family.</text>
</comment>
<dbReference type="PANTHER" id="PTHR47529">
    <property type="entry name" value="PEPTIDYL-PROLYL CIS-TRANS ISOMERASE D"/>
    <property type="match status" value="1"/>
</dbReference>
<dbReference type="GO" id="GO:0005886">
    <property type="term" value="C:plasma membrane"/>
    <property type="evidence" value="ECO:0007669"/>
    <property type="project" value="UniProtKB-SubCell"/>
</dbReference>
<accession>A0A3B0ML03</accession>
<evidence type="ECO:0000313" key="14">
    <source>
        <dbReference type="EMBL" id="SSW96054.1"/>
    </source>
</evidence>
<dbReference type="Gene3D" id="3.10.50.40">
    <property type="match status" value="1"/>
</dbReference>
<keyword evidence="11 14" id="KW-0413">Isomerase</keyword>
<evidence type="ECO:0000259" key="13">
    <source>
        <dbReference type="PROSITE" id="PS50198"/>
    </source>
</evidence>
<dbReference type="InterPro" id="IPR027304">
    <property type="entry name" value="Trigger_fact/SurA_dom_sf"/>
</dbReference>
<keyword evidence="2" id="KW-1003">Cell membrane</keyword>
<dbReference type="GO" id="GO:0003755">
    <property type="term" value="F:peptidyl-prolyl cis-trans isomerase activity"/>
    <property type="evidence" value="ECO:0007669"/>
    <property type="project" value="UniProtKB-KW"/>
</dbReference>
<evidence type="ECO:0000256" key="6">
    <source>
        <dbReference type="ARBA" id="ARBA00023136"/>
    </source>
</evidence>
<dbReference type="Gene3D" id="1.10.4030.10">
    <property type="entry name" value="Porin chaperone SurA, peptide-binding domain"/>
    <property type="match status" value="1"/>
</dbReference>
<dbReference type="NCBIfam" id="NF008054">
    <property type="entry name" value="PRK10788.1"/>
    <property type="match status" value="1"/>
</dbReference>
<feature type="domain" description="PpiC" evidence="13">
    <location>
        <begin position="268"/>
        <end position="357"/>
    </location>
</feature>
<dbReference type="Pfam" id="PF13624">
    <property type="entry name" value="SurA_N_3"/>
    <property type="match status" value="1"/>
</dbReference>
<dbReference type="PANTHER" id="PTHR47529:SF1">
    <property type="entry name" value="PERIPLASMIC CHAPERONE PPID"/>
    <property type="match status" value="1"/>
</dbReference>
<keyword evidence="7" id="KW-0143">Chaperone</keyword>
<keyword evidence="11" id="KW-0697">Rotamase</keyword>
<keyword evidence="3" id="KW-0997">Cell inner membrane</keyword>
<keyword evidence="4 12" id="KW-0812">Transmembrane</keyword>
<dbReference type="Pfam" id="PF13145">
    <property type="entry name" value="Rotamase_2"/>
    <property type="match status" value="1"/>
</dbReference>
<gene>
    <name evidence="14" type="primary">ppiD</name>
    <name evidence="14" type="ORF">ARTV_2274</name>
</gene>
<name>A0A3B0ML03_9GAMM</name>
<evidence type="ECO:0000256" key="7">
    <source>
        <dbReference type="ARBA" id="ARBA00023186"/>
    </source>
</evidence>
<organism evidence="14">
    <name type="scientific">Arsenophonus endosymbiont of Trialeurodes vaporariorum</name>
    <dbReference type="NCBI Taxonomy" id="235567"/>
    <lineage>
        <taxon>Bacteria</taxon>
        <taxon>Pseudomonadati</taxon>
        <taxon>Pseudomonadota</taxon>
        <taxon>Gammaproteobacteria</taxon>
        <taxon>Enterobacterales</taxon>
        <taxon>Morganellaceae</taxon>
        <taxon>Arsenophonus</taxon>
    </lineage>
</organism>
<dbReference type="InterPro" id="IPR052029">
    <property type="entry name" value="PpiD_chaperone"/>
</dbReference>
<evidence type="ECO:0000256" key="3">
    <source>
        <dbReference type="ARBA" id="ARBA00022519"/>
    </source>
</evidence>
<dbReference type="EMBL" id="UFQR01000009">
    <property type="protein sequence ID" value="SSW96054.1"/>
    <property type="molecule type" value="Genomic_DNA"/>
</dbReference>
<dbReference type="InterPro" id="IPR000297">
    <property type="entry name" value="PPIase_PpiC"/>
</dbReference>
<protein>
    <recommendedName>
        <fullName evidence="9">Periplasmic chaperone PpiD</fullName>
    </recommendedName>
    <alternativeName>
        <fullName evidence="10">Periplasmic folding chaperone</fullName>
    </alternativeName>
</protein>
<dbReference type="InterPro" id="IPR046357">
    <property type="entry name" value="PPIase_dom_sf"/>
</dbReference>
<evidence type="ECO:0000256" key="10">
    <source>
        <dbReference type="ARBA" id="ARBA00042775"/>
    </source>
</evidence>
<evidence type="ECO:0000256" key="9">
    <source>
        <dbReference type="ARBA" id="ARBA00040743"/>
    </source>
</evidence>
<feature type="transmembrane region" description="Helical" evidence="12">
    <location>
        <begin position="12"/>
        <end position="35"/>
    </location>
</feature>
<evidence type="ECO:0000256" key="11">
    <source>
        <dbReference type="PROSITE-ProRule" id="PRU00278"/>
    </source>
</evidence>
<keyword evidence="5 12" id="KW-1133">Transmembrane helix</keyword>
<dbReference type="AlphaFoldDB" id="A0A3B0ML03"/>
<dbReference type="SUPFAM" id="SSF54534">
    <property type="entry name" value="FKBP-like"/>
    <property type="match status" value="1"/>
</dbReference>
<evidence type="ECO:0000256" key="12">
    <source>
        <dbReference type="SAM" id="Phobius"/>
    </source>
</evidence>
<dbReference type="SUPFAM" id="SSF109998">
    <property type="entry name" value="Triger factor/SurA peptide-binding domain-like"/>
    <property type="match status" value="1"/>
</dbReference>
<keyword evidence="6 12" id="KW-0472">Membrane</keyword>
<evidence type="ECO:0000256" key="1">
    <source>
        <dbReference type="ARBA" id="ARBA00004382"/>
    </source>
</evidence>
<evidence type="ECO:0000256" key="8">
    <source>
        <dbReference type="ARBA" id="ARBA00038408"/>
    </source>
</evidence>
<proteinExistence type="inferred from homology"/>
<dbReference type="PROSITE" id="PS50198">
    <property type="entry name" value="PPIC_PPIASE_2"/>
    <property type="match status" value="1"/>
</dbReference>